<organism evidence="1 2">
    <name type="scientific">Parnassius apollo</name>
    <name type="common">Apollo butterfly</name>
    <name type="synonym">Papilio apollo</name>
    <dbReference type="NCBI Taxonomy" id="110799"/>
    <lineage>
        <taxon>Eukaryota</taxon>
        <taxon>Metazoa</taxon>
        <taxon>Ecdysozoa</taxon>
        <taxon>Arthropoda</taxon>
        <taxon>Hexapoda</taxon>
        <taxon>Insecta</taxon>
        <taxon>Pterygota</taxon>
        <taxon>Neoptera</taxon>
        <taxon>Endopterygota</taxon>
        <taxon>Lepidoptera</taxon>
        <taxon>Glossata</taxon>
        <taxon>Ditrysia</taxon>
        <taxon>Papilionoidea</taxon>
        <taxon>Papilionidae</taxon>
        <taxon>Parnassiinae</taxon>
        <taxon>Parnassini</taxon>
        <taxon>Parnassius</taxon>
        <taxon>Parnassius</taxon>
    </lineage>
</organism>
<dbReference type="AlphaFoldDB" id="A0A8S3X8H8"/>
<sequence length="72" mass="8828">MDQICSEESQQRNVVTVRLFTHMFRAFQRKRQIYLKNRKSILKEIADFLPRYHVIIQQNVANRKYQSRCLNQ</sequence>
<gene>
    <name evidence="1" type="ORF">PAPOLLO_LOCUS13511</name>
</gene>
<dbReference type="EMBL" id="CAJQZP010000937">
    <property type="protein sequence ID" value="CAG4999276.1"/>
    <property type="molecule type" value="Genomic_DNA"/>
</dbReference>
<proteinExistence type="predicted"/>
<name>A0A8S3X8H8_PARAO</name>
<keyword evidence="2" id="KW-1185">Reference proteome</keyword>
<accession>A0A8S3X8H8</accession>
<evidence type="ECO:0000313" key="1">
    <source>
        <dbReference type="EMBL" id="CAG4999276.1"/>
    </source>
</evidence>
<evidence type="ECO:0000313" key="2">
    <source>
        <dbReference type="Proteomes" id="UP000691718"/>
    </source>
</evidence>
<protein>
    <submittedName>
        <fullName evidence="1">(apollo) hypothetical protein</fullName>
    </submittedName>
</protein>
<reference evidence="1" key="1">
    <citation type="submission" date="2021-04" db="EMBL/GenBank/DDBJ databases">
        <authorList>
            <person name="Tunstrom K."/>
        </authorList>
    </citation>
    <scope>NUCLEOTIDE SEQUENCE</scope>
</reference>
<comment type="caution">
    <text evidence="1">The sequence shown here is derived from an EMBL/GenBank/DDBJ whole genome shotgun (WGS) entry which is preliminary data.</text>
</comment>
<dbReference type="Proteomes" id="UP000691718">
    <property type="component" value="Unassembled WGS sequence"/>
</dbReference>